<dbReference type="GO" id="GO:1902604">
    <property type="term" value="P:p-aminobenzoyl-glutamate transmembrane transport"/>
    <property type="evidence" value="ECO:0007669"/>
    <property type="project" value="InterPro"/>
</dbReference>
<organism evidence="2 3">
    <name type="scientific">Carboxylicivirga sediminis</name>
    <dbReference type="NCBI Taxonomy" id="2006564"/>
    <lineage>
        <taxon>Bacteria</taxon>
        <taxon>Pseudomonadati</taxon>
        <taxon>Bacteroidota</taxon>
        <taxon>Bacteroidia</taxon>
        <taxon>Marinilabiliales</taxon>
        <taxon>Marinilabiliaceae</taxon>
        <taxon>Carboxylicivirga</taxon>
    </lineage>
</organism>
<feature type="transmembrane region" description="Helical" evidence="1">
    <location>
        <begin position="164"/>
        <end position="184"/>
    </location>
</feature>
<dbReference type="RefSeq" id="WP_212192781.1">
    <property type="nucleotide sequence ID" value="NZ_JAGTAR010000039.1"/>
</dbReference>
<feature type="transmembrane region" description="Helical" evidence="1">
    <location>
        <begin position="481"/>
        <end position="501"/>
    </location>
</feature>
<feature type="transmembrane region" description="Helical" evidence="1">
    <location>
        <begin position="30"/>
        <end position="50"/>
    </location>
</feature>
<proteinExistence type="predicted"/>
<keyword evidence="3" id="KW-1185">Reference proteome</keyword>
<protein>
    <submittedName>
        <fullName evidence="2">AbgT family transporter</fullName>
    </submittedName>
</protein>
<dbReference type="PANTHER" id="PTHR30282:SF0">
    <property type="entry name" value="P-AMINOBENZOYL-GLUTAMATE TRANSPORT PROTEIN"/>
    <property type="match status" value="1"/>
</dbReference>
<reference evidence="2" key="2">
    <citation type="submission" date="2021-04" db="EMBL/GenBank/DDBJ databases">
        <authorList>
            <person name="Zhang T."/>
            <person name="Zhang Y."/>
            <person name="Lu D."/>
            <person name="Zuo D."/>
            <person name="Du Z."/>
        </authorList>
    </citation>
    <scope>NUCLEOTIDE SEQUENCE</scope>
    <source>
        <strain evidence="2">JR1</strain>
    </source>
</reference>
<dbReference type="InterPro" id="IPR004697">
    <property type="entry name" value="AbgT"/>
</dbReference>
<feature type="transmembrane region" description="Helical" evidence="1">
    <location>
        <begin position="214"/>
        <end position="232"/>
    </location>
</feature>
<evidence type="ECO:0000313" key="2">
    <source>
        <dbReference type="EMBL" id="MBR8537756.1"/>
    </source>
</evidence>
<comment type="caution">
    <text evidence="2">The sequence shown here is derived from an EMBL/GenBank/DDBJ whole genome shotgun (WGS) entry which is preliminary data.</text>
</comment>
<feature type="transmembrane region" description="Helical" evidence="1">
    <location>
        <begin position="142"/>
        <end position="159"/>
    </location>
</feature>
<reference evidence="2" key="1">
    <citation type="journal article" date="2018" name="Int. J. Syst. Evol. Microbiol.">
        <title>Carboxylicivirga sediminis sp. nov., isolated from coastal sediment.</title>
        <authorList>
            <person name="Wang F.Q."/>
            <person name="Ren L.H."/>
            <person name="Zou R.J."/>
            <person name="Sun Y.Z."/>
            <person name="Liu X.J."/>
            <person name="Jiang F."/>
            <person name="Liu L.J."/>
        </authorList>
    </citation>
    <scope>NUCLEOTIDE SEQUENCE</scope>
    <source>
        <strain evidence="2">JR1</strain>
    </source>
</reference>
<dbReference type="PANTHER" id="PTHR30282">
    <property type="entry name" value="P-AMINOBENZOYL GLUTAMATE TRANSPORTER"/>
    <property type="match status" value="1"/>
</dbReference>
<feature type="transmembrane region" description="Helical" evidence="1">
    <location>
        <begin position="411"/>
        <end position="429"/>
    </location>
</feature>
<evidence type="ECO:0000256" key="1">
    <source>
        <dbReference type="SAM" id="Phobius"/>
    </source>
</evidence>
<feature type="transmembrane region" description="Helical" evidence="1">
    <location>
        <begin position="303"/>
        <end position="324"/>
    </location>
</feature>
<name>A0A941F6N5_9BACT</name>
<feature type="transmembrane region" description="Helical" evidence="1">
    <location>
        <begin position="264"/>
        <end position="283"/>
    </location>
</feature>
<dbReference type="GO" id="GO:0015558">
    <property type="term" value="F:secondary active p-aminobenzoyl-glutamate transmembrane transporter activity"/>
    <property type="evidence" value="ECO:0007669"/>
    <property type="project" value="InterPro"/>
</dbReference>
<dbReference type="AlphaFoldDB" id="A0A941F6N5"/>
<keyword evidence="1" id="KW-0472">Membrane</keyword>
<evidence type="ECO:0000313" key="3">
    <source>
        <dbReference type="Proteomes" id="UP000679220"/>
    </source>
</evidence>
<feature type="transmembrane region" description="Helical" evidence="1">
    <location>
        <begin position="384"/>
        <end position="404"/>
    </location>
</feature>
<keyword evidence="1" id="KW-1133">Transmembrane helix</keyword>
<accession>A0A941F6N5</accession>
<sequence>MGTAVKKKKSLVDLFLNGVERVGNILPHPALLFGIFAVVVLILSGLFAWMGATAAHPTTGKAIHVINLLSVEGLNRILTEMVKNFTSFAPMGIVVVAMLGIGLAEKSDLIGALIRKLVLAAPKGLLTFVIILAGVISNVASSVGYVLLVPLGGVIFLVAKRHPLVGMAAAFAGVSGGFSANLIIGTIDPLLAGLTEEAAHIVDKTYTVNPVSNYYFMVVSTFMVALVGTWVTEKIIAPRFGEYTGEVSEEETKLEKLSAVERKGLLWVGLVSLAFIGIILWGLLPEGGFLRGADGHLLTSPLLKGVVAVLFVWAGTCGVVYGKITGKFKSDKDIMGAMGEAAKSLGPYLVLVFFAAQFVAYFNWSNLGLVMAVNGANLIQSLNLSVIPLMLLFALFCGLINLVMGSASAKWALLAPIFVPMFMMLGYSPELTQVVYRIGDSATNIISPMMSFFALIIVYFQKYDEKAGIGTIVSTMLPYSMVFLFSWMILLALWLLSGLPLGPTGVLHYSM</sequence>
<feature type="transmembrane region" description="Helical" evidence="1">
    <location>
        <begin position="345"/>
        <end position="364"/>
    </location>
</feature>
<feature type="transmembrane region" description="Helical" evidence="1">
    <location>
        <begin position="85"/>
        <end position="105"/>
    </location>
</feature>
<keyword evidence="1" id="KW-0812">Transmembrane</keyword>
<feature type="transmembrane region" description="Helical" evidence="1">
    <location>
        <begin position="117"/>
        <end position="136"/>
    </location>
</feature>
<feature type="transmembrane region" description="Helical" evidence="1">
    <location>
        <begin position="441"/>
        <end position="460"/>
    </location>
</feature>
<dbReference type="Proteomes" id="UP000679220">
    <property type="component" value="Unassembled WGS sequence"/>
</dbReference>
<dbReference type="EMBL" id="JAGTAR010000039">
    <property type="protein sequence ID" value="MBR8537756.1"/>
    <property type="molecule type" value="Genomic_DNA"/>
</dbReference>
<gene>
    <name evidence="2" type="ORF">KDU71_19450</name>
</gene>
<dbReference type="Pfam" id="PF03806">
    <property type="entry name" value="ABG_transport"/>
    <property type="match status" value="1"/>
</dbReference>